<proteinExistence type="predicted"/>
<feature type="transmembrane region" description="Helical" evidence="1">
    <location>
        <begin position="33"/>
        <end position="52"/>
    </location>
</feature>
<evidence type="ECO:0000313" key="2">
    <source>
        <dbReference type="EMBL" id="RIB15360.1"/>
    </source>
</evidence>
<name>A0A397UYQ7_9GLOM</name>
<accession>A0A397UYQ7</accession>
<keyword evidence="1" id="KW-0812">Transmembrane</keyword>
<comment type="caution">
    <text evidence="2">The sequence shown here is derived from an EMBL/GenBank/DDBJ whole genome shotgun (WGS) entry which is preliminary data.</text>
</comment>
<reference evidence="2 3" key="1">
    <citation type="submission" date="2018-06" db="EMBL/GenBank/DDBJ databases">
        <title>Comparative genomics reveals the genomic features of Rhizophagus irregularis, R. cerebriforme, R. diaphanum and Gigaspora rosea, and their symbiotic lifestyle signature.</title>
        <authorList>
            <person name="Morin E."/>
            <person name="San Clemente H."/>
            <person name="Chen E.C.H."/>
            <person name="De La Providencia I."/>
            <person name="Hainaut M."/>
            <person name="Kuo A."/>
            <person name="Kohler A."/>
            <person name="Murat C."/>
            <person name="Tang N."/>
            <person name="Roy S."/>
            <person name="Loubradou J."/>
            <person name="Henrissat B."/>
            <person name="Grigoriev I.V."/>
            <person name="Corradi N."/>
            <person name="Roux C."/>
            <person name="Martin F.M."/>
        </authorList>
    </citation>
    <scope>NUCLEOTIDE SEQUENCE [LARGE SCALE GENOMIC DNA]</scope>
    <source>
        <strain evidence="2 3">DAOM 194757</strain>
    </source>
</reference>
<gene>
    <name evidence="2" type="ORF">C2G38_1584160</name>
</gene>
<feature type="transmembrane region" description="Helical" evidence="1">
    <location>
        <begin position="7"/>
        <end position="27"/>
    </location>
</feature>
<evidence type="ECO:0000256" key="1">
    <source>
        <dbReference type="SAM" id="Phobius"/>
    </source>
</evidence>
<dbReference type="AlphaFoldDB" id="A0A397UYQ7"/>
<keyword evidence="3" id="KW-1185">Reference proteome</keyword>
<sequence>MATSLSILFSFPIFIHYSNYFNIIYSLFELLQYYLFIIRITSILFIHYSNYFNIIYSIFELLQYYLFIIRITSILYTFSPLFELLQHYILLETLEFPVPYDLKTLPRSRSLKAIAGSSPKLMKKKL</sequence>
<dbReference type="Proteomes" id="UP000266673">
    <property type="component" value="Unassembled WGS sequence"/>
</dbReference>
<evidence type="ECO:0000313" key="3">
    <source>
        <dbReference type="Proteomes" id="UP000266673"/>
    </source>
</evidence>
<organism evidence="2 3">
    <name type="scientific">Gigaspora rosea</name>
    <dbReference type="NCBI Taxonomy" id="44941"/>
    <lineage>
        <taxon>Eukaryota</taxon>
        <taxon>Fungi</taxon>
        <taxon>Fungi incertae sedis</taxon>
        <taxon>Mucoromycota</taxon>
        <taxon>Glomeromycotina</taxon>
        <taxon>Glomeromycetes</taxon>
        <taxon>Diversisporales</taxon>
        <taxon>Gigasporaceae</taxon>
        <taxon>Gigaspora</taxon>
    </lineage>
</organism>
<keyword evidence="1" id="KW-1133">Transmembrane helix</keyword>
<keyword evidence="1" id="KW-0472">Membrane</keyword>
<protein>
    <submittedName>
        <fullName evidence="2">Uncharacterized protein</fullName>
    </submittedName>
</protein>
<feature type="transmembrane region" description="Helical" evidence="1">
    <location>
        <begin position="64"/>
        <end position="82"/>
    </location>
</feature>
<dbReference type="EMBL" id="QKWP01000749">
    <property type="protein sequence ID" value="RIB15360.1"/>
    <property type="molecule type" value="Genomic_DNA"/>
</dbReference>